<protein>
    <submittedName>
        <fullName evidence="2">Uncharacterized protein</fullName>
    </submittedName>
</protein>
<evidence type="ECO:0000313" key="3">
    <source>
        <dbReference type="Proteomes" id="UP000008141"/>
    </source>
</evidence>
<evidence type="ECO:0000313" key="2">
    <source>
        <dbReference type="EMBL" id="EFN50519.1"/>
    </source>
</evidence>
<feature type="region of interest" description="Disordered" evidence="1">
    <location>
        <begin position="78"/>
        <end position="121"/>
    </location>
</feature>
<accession>E1ZUH6</accession>
<proteinExistence type="predicted"/>
<name>E1ZUH6_CHLVA</name>
<keyword evidence="3" id="KW-1185">Reference proteome</keyword>
<dbReference type="InParanoid" id="E1ZUH6"/>
<gene>
    <name evidence="2" type="ORF">CHLNCDRAFT_139440</name>
</gene>
<feature type="region of interest" description="Disordered" evidence="1">
    <location>
        <begin position="1"/>
        <end position="47"/>
    </location>
</feature>
<dbReference type="EMBL" id="GL434023">
    <property type="protein sequence ID" value="EFN50519.1"/>
    <property type="molecule type" value="Genomic_DNA"/>
</dbReference>
<dbReference type="Proteomes" id="UP000008141">
    <property type="component" value="Unassembled WGS sequence"/>
</dbReference>
<evidence type="ECO:0000256" key="1">
    <source>
        <dbReference type="SAM" id="MobiDB-lite"/>
    </source>
</evidence>
<dbReference type="RefSeq" id="XP_005842651.1">
    <property type="nucleotide sequence ID" value="XM_005842594.1"/>
</dbReference>
<organism evidence="3">
    <name type="scientific">Chlorella variabilis</name>
    <name type="common">Green alga</name>
    <dbReference type="NCBI Taxonomy" id="554065"/>
    <lineage>
        <taxon>Eukaryota</taxon>
        <taxon>Viridiplantae</taxon>
        <taxon>Chlorophyta</taxon>
        <taxon>core chlorophytes</taxon>
        <taxon>Trebouxiophyceae</taxon>
        <taxon>Chlorellales</taxon>
        <taxon>Chlorellaceae</taxon>
        <taxon>Chlorella clade</taxon>
        <taxon>Chlorella</taxon>
    </lineage>
</organism>
<sequence length="121" mass="12608">MLRRHGQAVADSYRASGSLVEQQAGAAAAPRGSSTPPQQPAEPPVAGTALAIKEELRQDAPASDTPTGVLDLPLCHQLRRSSSEEHELEEAPGSEHALALPGGHASLLRSRQHHQGAGAVF</sequence>
<dbReference type="KEGG" id="cvr:CHLNCDRAFT_139440"/>
<dbReference type="AlphaFoldDB" id="E1ZUH6"/>
<reference evidence="2 3" key="1">
    <citation type="journal article" date="2010" name="Plant Cell">
        <title>The Chlorella variabilis NC64A genome reveals adaptation to photosymbiosis, coevolution with viruses, and cryptic sex.</title>
        <authorList>
            <person name="Blanc G."/>
            <person name="Duncan G."/>
            <person name="Agarkova I."/>
            <person name="Borodovsky M."/>
            <person name="Gurnon J."/>
            <person name="Kuo A."/>
            <person name="Lindquist E."/>
            <person name="Lucas S."/>
            <person name="Pangilinan J."/>
            <person name="Polle J."/>
            <person name="Salamov A."/>
            <person name="Terry A."/>
            <person name="Yamada T."/>
            <person name="Dunigan D.D."/>
            <person name="Grigoriev I.V."/>
            <person name="Claverie J.M."/>
            <person name="Van Etten J.L."/>
        </authorList>
    </citation>
    <scope>NUCLEOTIDE SEQUENCE [LARGE SCALE GENOMIC DNA]</scope>
    <source>
        <strain evidence="2 3">NC64A</strain>
    </source>
</reference>
<dbReference type="GeneID" id="17349952"/>